<feature type="compositionally biased region" description="Basic residues" evidence="1">
    <location>
        <begin position="14"/>
        <end position="26"/>
    </location>
</feature>
<name>A0AAE0F590_9CHLO</name>
<dbReference type="EMBL" id="LGRX02025663">
    <property type="protein sequence ID" value="KAK3252009.1"/>
    <property type="molecule type" value="Genomic_DNA"/>
</dbReference>
<dbReference type="AlphaFoldDB" id="A0AAE0F590"/>
<reference evidence="2 3" key="1">
    <citation type="journal article" date="2015" name="Genome Biol. Evol.">
        <title>Comparative Genomics of a Bacterivorous Green Alga Reveals Evolutionary Causalities and Consequences of Phago-Mixotrophic Mode of Nutrition.</title>
        <authorList>
            <person name="Burns J.A."/>
            <person name="Paasch A."/>
            <person name="Narechania A."/>
            <person name="Kim E."/>
        </authorList>
    </citation>
    <scope>NUCLEOTIDE SEQUENCE [LARGE SCALE GENOMIC DNA]</scope>
    <source>
        <strain evidence="2 3">PLY_AMNH</strain>
    </source>
</reference>
<dbReference type="Proteomes" id="UP001190700">
    <property type="component" value="Unassembled WGS sequence"/>
</dbReference>
<comment type="caution">
    <text evidence="2">The sequence shown here is derived from an EMBL/GenBank/DDBJ whole genome shotgun (WGS) entry which is preliminary data.</text>
</comment>
<gene>
    <name evidence="2" type="ORF">CYMTET_38678</name>
</gene>
<accession>A0AAE0F590</accession>
<protein>
    <submittedName>
        <fullName evidence="2">Uncharacterized protein</fullName>
    </submittedName>
</protein>
<keyword evidence="3" id="KW-1185">Reference proteome</keyword>
<evidence type="ECO:0000313" key="2">
    <source>
        <dbReference type="EMBL" id="KAK3252009.1"/>
    </source>
</evidence>
<proteinExistence type="predicted"/>
<evidence type="ECO:0000313" key="3">
    <source>
        <dbReference type="Proteomes" id="UP001190700"/>
    </source>
</evidence>
<sequence length="74" mass="8615">MSQPSQHRKDANFNHRRLRSNLGKLRSRRKSDLNVAIKRLNDAVLQDRVTYGASWPVQARKCLSLESELTRILN</sequence>
<organism evidence="2 3">
    <name type="scientific">Cymbomonas tetramitiformis</name>
    <dbReference type="NCBI Taxonomy" id="36881"/>
    <lineage>
        <taxon>Eukaryota</taxon>
        <taxon>Viridiplantae</taxon>
        <taxon>Chlorophyta</taxon>
        <taxon>Pyramimonadophyceae</taxon>
        <taxon>Pyramimonadales</taxon>
        <taxon>Pyramimonadaceae</taxon>
        <taxon>Cymbomonas</taxon>
    </lineage>
</organism>
<evidence type="ECO:0000256" key="1">
    <source>
        <dbReference type="SAM" id="MobiDB-lite"/>
    </source>
</evidence>
<feature type="region of interest" description="Disordered" evidence="1">
    <location>
        <begin position="1"/>
        <end position="26"/>
    </location>
</feature>